<evidence type="ECO:0000313" key="1">
    <source>
        <dbReference type="EMBL" id="DAF61727.1"/>
    </source>
</evidence>
<dbReference type="EMBL" id="BK032816">
    <property type="protein sequence ID" value="DAF61727.1"/>
    <property type="molecule type" value="Genomic_DNA"/>
</dbReference>
<reference evidence="1" key="1">
    <citation type="journal article" date="2021" name="Proc. Natl. Acad. Sci. U.S.A.">
        <title>A Catalog of Tens of Thousands of Viruses from Human Metagenomes Reveals Hidden Associations with Chronic Diseases.</title>
        <authorList>
            <person name="Tisza M.J."/>
            <person name="Buck C.B."/>
        </authorList>
    </citation>
    <scope>NUCLEOTIDE SEQUENCE</scope>
    <source>
        <strain evidence="1">Ct1yA16</strain>
    </source>
</reference>
<name>A0A8S5TFH3_9CAUD</name>
<organism evidence="1">
    <name type="scientific">Siphoviridae sp. ct1yA16</name>
    <dbReference type="NCBI Taxonomy" id="2827767"/>
    <lineage>
        <taxon>Viruses</taxon>
        <taxon>Duplodnaviria</taxon>
        <taxon>Heunggongvirae</taxon>
        <taxon>Uroviricota</taxon>
        <taxon>Caudoviricetes</taxon>
    </lineage>
</organism>
<sequence>MEEETLKIINKKIRDLIQEGSVSANQMALELINAINNPLIGGKAD</sequence>
<protein>
    <submittedName>
        <fullName evidence="1">Uncharacterized protein</fullName>
    </submittedName>
</protein>
<accession>A0A8S5TFH3</accession>
<proteinExistence type="predicted"/>